<dbReference type="eggNOG" id="ENOG50334GF">
    <property type="taxonomic scope" value="Bacteria"/>
</dbReference>
<keyword evidence="1" id="KW-0472">Membrane</keyword>
<dbReference type="EMBL" id="CP001615">
    <property type="protein sequence ID" value="ACQ69768.1"/>
    <property type="molecule type" value="Genomic_DNA"/>
</dbReference>
<evidence type="ECO:0000313" key="3">
    <source>
        <dbReference type="EMBL" id="ACQ69768.1"/>
    </source>
</evidence>
<evidence type="ECO:0000313" key="4">
    <source>
        <dbReference type="Proteomes" id="UP000000716"/>
    </source>
</evidence>
<keyword evidence="4" id="KW-1185">Reference proteome</keyword>
<dbReference type="InterPro" id="IPR041115">
    <property type="entry name" value="SLATT_5"/>
</dbReference>
<dbReference type="KEGG" id="eat:EAT1b_0838"/>
<feature type="transmembrane region" description="Helical" evidence="1">
    <location>
        <begin position="106"/>
        <end position="129"/>
    </location>
</feature>
<dbReference type="HOGENOM" id="CLU_1145845_0_0_9"/>
<accession>C4L5F3</accession>
<feature type="transmembrane region" description="Helical" evidence="1">
    <location>
        <begin position="75"/>
        <end position="100"/>
    </location>
</feature>
<name>C4L5F3_EXISA</name>
<sequence>MRKITRRKRFIKNKSIENYLLNKVMTPSIDNCQAMSIQHDQSITELKKNITYFQNNRVYVTRKTRILAEERLNSLNFHSIITINLYTFSLICISVLSLIFKTEILFGVWNLFFSIALFGISLFITLFGFREKAIAFKNSHLKMYEIENSLSLILLNDNISFDEATRLYKSCQKEYIDVLDKTDNHLNRDYLKYLVVVSRKATQKDKIKYYFILIFSALLWTVIYLIPIASVFFFSVNLLKGM</sequence>
<dbReference type="NCBIfam" id="NF033631">
    <property type="entry name" value="SLATT_5"/>
    <property type="match status" value="1"/>
</dbReference>
<protein>
    <recommendedName>
        <fullName evidence="2">SMODS and SLOG-associating 2TM effector domain-containing protein</fullName>
    </recommendedName>
</protein>
<reference evidence="3 4" key="1">
    <citation type="journal article" date="2011" name="J. Bacteriol.">
        <title>Complete genome sequence of the Thermophilic Bacterium Exiguobacterium sp. AT1b.</title>
        <authorList>
            <person name="Vishnivetskaya T.A."/>
            <person name="Lucas S."/>
            <person name="Copeland A."/>
            <person name="Lapidus A."/>
            <person name="Glavina Del Rio T."/>
            <person name="Dalin E."/>
            <person name="Tice H."/>
            <person name="Bruce D.C."/>
            <person name="Goodwin L.A."/>
            <person name="Pitluck S."/>
            <person name="Saunders E."/>
            <person name="Brettin T."/>
            <person name="Detter C."/>
            <person name="Han C."/>
            <person name="Larimer F."/>
            <person name="Land M.L."/>
            <person name="Hauser L.J."/>
            <person name="Kyrpides N.C."/>
            <person name="Ovchinnikova G."/>
            <person name="Kathariou S."/>
            <person name="Ramaley R.F."/>
            <person name="Rodrigues D.F."/>
            <person name="Hendrix C."/>
            <person name="Richardson P."/>
            <person name="Tiedje J.M."/>
        </authorList>
    </citation>
    <scope>NUCLEOTIDE SEQUENCE [LARGE SCALE GENOMIC DNA]</scope>
    <source>
        <strain evidence="4">ATCC BAA-1283 / AT1b</strain>
    </source>
</reference>
<feature type="transmembrane region" description="Helical" evidence="1">
    <location>
        <begin position="209"/>
        <end position="234"/>
    </location>
</feature>
<feature type="domain" description="SMODS and SLOG-associating 2TM effector" evidence="2">
    <location>
        <begin position="55"/>
        <end position="230"/>
    </location>
</feature>
<dbReference type="Pfam" id="PF18160">
    <property type="entry name" value="SLATT_5"/>
    <property type="match status" value="1"/>
</dbReference>
<keyword evidence="1" id="KW-1133">Transmembrane helix</keyword>
<dbReference type="Proteomes" id="UP000000716">
    <property type="component" value="Chromosome"/>
</dbReference>
<dbReference type="RefSeq" id="WP_012726887.1">
    <property type="nucleotide sequence ID" value="NC_012673.1"/>
</dbReference>
<dbReference type="OrthoDB" id="2970514at2"/>
<dbReference type="AlphaFoldDB" id="C4L5F3"/>
<keyword evidence="1" id="KW-0812">Transmembrane</keyword>
<gene>
    <name evidence="3" type="ordered locus">EAT1b_0838</name>
</gene>
<dbReference type="STRING" id="360911.EAT1b_0838"/>
<proteinExistence type="predicted"/>
<organism evidence="3 4">
    <name type="scientific">Exiguobacterium sp. (strain ATCC BAA-1283 / AT1b)</name>
    <dbReference type="NCBI Taxonomy" id="360911"/>
    <lineage>
        <taxon>Bacteria</taxon>
        <taxon>Bacillati</taxon>
        <taxon>Bacillota</taxon>
        <taxon>Bacilli</taxon>
        <taxon>Bacillales</taxon>
        <taxon>Bacillales Family XII. Incertae Sedis</taxon>
        <taxon>Exiguobacterium</taxon>
    </lineage>
</organism>
<evidence type="ECO:0000259" key="2">
    <source>
        <dbReference type="Pfam" id="PF18160"/>
    </source>
</evidence>
<evidence type="ECO:0000256" key="1">
    <source>
        <dbReference type="SAM" id="Phobius"/>
    </source>
</evidence>